<proteinExistence type="predicted"/>
<dbReference type="EMBL" id="CABFNQ020000485">
    <property type="protein sequence ID" value="CAH0016789.1"/>
    <property type="molecule type" value="Genomic_DNA"/>
</dbReference>
<gene>
    <name evidence="1" type="ORF">CRHIZ90672A_00014097</name>
</gene>
<organism evidence="1 2">
    <name type="scientific">Clonostachys rhizophaga</name>
    <dbReference type="NCBI Taxonomy" id="160324"/>
    <lineage>
        <taxon>Eukaryota</taxon>
        <taxon>Fungi</taxon>
        <taxon>Dikarya</taxon>
        <taxon>Ascomycota</taxon>
        <taxon>Pezizomycotina</taxon>
        <taxon>Sordariomycetes</taxon>
        <taxon>Hypocreomycetidae</taxon>
        <taxon>Hypocreales</taxon>
        <taxon>Bionectriaceae</taxon>
        <taxon>Clonostachys</taxon>
    </lineage>
</organism>
<dbReference type="OrthoDB" id="2549237at2759"/>
<dbReference type="Proteomes" id="UP000696573">
    <property type="component" value="Unassembled WGS sequence"/>
</dbReference>
<sequence length="1606" mass="180947">MAVGFNIERLCAGTPAEQSAVLKAALAENPETSRSQLTDILISHVKEGSVSPSVIQIWLGVARSPIVAVDVTQKCRGSLAWQYGVKSLFKYICNEATFKQTWNSIGGAQGLVRLMAELSLKDIRALCAAIQKTTNSAPDNSPLRAERQAHMSELLQLLCSKDSNPDQRPLRSVYARIAPACTPAVAQEWAIKIEHREVEDSTGAVIRGLREAHWDVFRQTTFEKVFSDNERLDLKPLKPFCDRDFDFLLTVVQKLSELDSLRGLPSNEFLTFVAPFARRASKLKQHLAQFWTLINECLRKHDSLRAQILPCKAMWHRPAGLISPALMAWRHDSNNGYGDDHLATLIGFIHKNRCTPDLLVELTSSVSPSMRYPLARLFFKHGASYQFDLGPPSHTESAMLSNVKLPTALLENLPGVEALTLFERWLEANPDLQFIHGHGSNRGSLMSYHLDPELNIPDVHIIRALLIRQAQGNDIVLPTDPSAVLENLRIEELERRRREAMRGQDSAKRGFYAQSAMALSVALGDVKLMTETLVWCRRFVKDSPAARQIFNHTWCGANQTRDLIAALGNSHANTKDVLAAICQANEFLLSFLETASLAVQEPSFEPQIWHRPTAMVTIAASDRLARIDGLQDRLNLSDDEVYDAVLKPTLDLIIAAESHVLKAENECLYPGQRSTDIYVPYSTLWATRQPALRFLDAVAKARDDMWLKARVEQNPAVFTLPKPWPRGLTLESLAGESSEWDQLIVPYVEQRAEAVIFCDPKFLLAPFPEDEETQLAISGFLEDWTNALGLWTYQGKRTRNREDRVRRAWNYALDELSRDRMTREEAERFWKPVFEEAGIETSLLGIDQSMNDRLPAELPQQPDVPGQPEEWDPDPMLHGLSRKVSKKRVLSEVTCLDRMLQPPKRHRDTEWRSDNILAEDYEIPIVPASEPPKEFWQLLPSRRSSLAHSYVDAFVAAAVLSLNSTYGLESVLLKKPFPNASAWRFPAVYLEEDFLERTGKSHDGALDILIRLNKHIPPQLLETLASSILERIGSEKSVAQAPYEVFTKVVKLLSRSNEPSLAVPLISRFVLDFPNASSWHRAVLNKGTLASLDHQATEDFFSSLCTSFAERLSYKSKNKPILKITTIKMILELLGNTEYVGPSFSFDIIAKKLLRHANHVDVRVKALSSLLEVYKEDPTPEALAVLRNYAVPMAASLNERLKPLTEEDWQAIENSDAKLPEVSVGSEETPVVDLLQGNRHPHTFEEIGDLAYEAQRLSVTENARWIRLFLKRNGLTLTSESLDILCSIPKFPWAISNTFDCSSLTKVPQDLFQAVARHHLFCLHLPQDIVAINEALKKTPNYSLSNSFVRWLELTETPKHFLDETRTWAVSALDFFDSRDDLMTDIPVATLADLEEYLIGISKAYIAKADLSSFDSIVNSLPIEPNHQTCGIATEKGGGKVLSYLTEYVDSLRTPEWQSNPSRQPEVLPPSFPLHLRSISYGRDSPLETLPLFIDRVVAILSSIIESGKPYHQDYLLLERKTCTNLAHVYVSGARLLGSLDTFPDPRNPTLLERLRVQMACAVLNPSVNSHALQEDEEAQELMKGWKESSVEEFRDLARNLSFPLW</sequence>
<name>A0A9N9V4A2_9HYPO</name>
<evidence type="ECO:0000313" key="2">
    <source>
        <dbReference type="Proteomes" id="UP000696573"/>
    </source>
</evidence>
<accession>A0A9N9V4A2</accession>
<comment type="caution">
    <text evidence="1">The sequence shown here is derived from an EMBL/GenBank/DDBJ whole genome shotgun (WGS) entry which is preliminary data.</text>
</comment>
<reference evidence="1" key="1">
    <citation type="submission" date="2021-10" db="EMBL/GenBank/DDBJ databases">
        <authorList>
            <person name="Piombo E."/>
        </authorList>
    </citation>
    <scope>NUCLEOTIDE SEQUENCE</scope>
</reference>
<evidence type="ECO:0000313" key="1">
    <source>
        <dbReference type="EMBL" id="CAH0016789.1"/>
    </source>
</evidence>
<keyword evidence="2" id="KW-1185">Reference proteome</keyword>
<protein>
    <submittedName>
        <fullName evidence="1">Uncharacterized protein</fullName>
    </submittedName>
</protein>